<name>A0A5M3MDZ6_CONPW</name>
<comment type="caution">
    <text evidence="2">The sequence shown here is derived from an EMBL/GenBank/DDBJ whole genome shotgun (WGS) entry which is preliminary data.</text>
</comment>
<dbReference type="OrthoDB" id="5289249at2759"/>
<protein>
    <recommendedName>
        <fullName evidence="1">DUF7330 domain-containing protein</fullName>
    </recommendedName>
</protein>
<dbReference type="Proteomes" id="UP000053558">
    <property type="component" value="Unassembled WGS sequence"/>
</dbReference>
<dbReference type="GeneID" id="19201319"/>
<organism evidence="2 3">
    <name type="scientific">Coniophora puteana (strain RWD-64-598)</name>
    <name type="common">Brown rot fungus</name>
    <dbReference type="NCBI Taxonomy" id="741705"/>
    <lineage>
        <taxon>Eukaryota</taxon>
        <taxon>Fungi</taxon>
        <taxon>Dikarya</taxon>
        <taxon>Basidiomycota</taxon>
        <taxon>Agaricomycotina</taxon>
        <taxon>Agaricomycetes</taxon>
        <taxon>Agaricomycetidae</taxon>
        <taxon>Boletales</taxon>
        <taxon>Coniophorineae</taxon>
        <taxon>Coniophoraceae</taxon>
        <taxon>Coniophora</taxon>
    </lineage>
</organism>
<dbReference type="Pfam" id="PF24016">
    <property type="entry name" value="DUF7330"/>
    <property type="match status" value="1"/>
</dbReference>
<evidence type="ECO:0000313" key="2">
    <source>
        <dbReference type="EMBL" id="EIW77353.1"/>
    </source>
</evidence>
<keyword evidence="3" id="KW-1185">Reference proteome</keyword>
<proteinExistence type="predicted"/>
<reference evidence="3" key="1">
    <citation type="journal article" date="2012" name="Science">
        <title>The Paleozoic origin of enzymatic lignin decomposition reconstructed from 31 fungal genomes.</title>
        <authorList>
            <person name="Floudas D."/>
            <person name="Binder M."/>
            <person name="Riley R."/>
            <person name="Barry K."/>
            <person name="Blanchette R.A."/>
            <person name="Henrissat B."/>
            <person name="Martinez A.T."/>
            <person name="Otillar R."/>
            <person name="Spatafora J.W."/>
            <person name="Yadav J.S."/>
            <person name="Aerts A."/>
            <person name="Benoit I."/>
            <person name="Boyd A."/>
            <person name="Carlson A."/>
            <person name="Copeland A."/>
            <person name="Coutinho P.M."/>
            <person name="de Vries R.P."/>
            <person name="Ferreira P."/>
            <person name="Findley K."/>
            <person name="Foster B."/>
            <person name="Gaskell J."/>
            <person name="Glotzer D."/>
            <person name="Gorecki P."/>
            <person name="Heitman J."/>
            <person name="Hesse C."/>
            <person name="Hori C."/>
            <person name="Igarashi K."/>
            <person name="Jurgens J.A."/>
            <person name="Kallen N."/>
            <person name="Kersten P."/>
            <person name="Kohler A."/>
            <person name="Kuees U."/>
            <person name="Kumar T.K.A."/>
            <person name="Kuo A."/>
            <person name="LaButti K."/>
            <person name="Larrondo L.F."/>
            <person name="Lindquist E."/>
            <person name="Ling A."/>
            <person name="Lombard V."/>
            <person name="Lucas S."/>
            <person name="Lundell T."/>
            <person name="Martin R."/>
            <person name="McLaughlin D.J."/>
            <person name="Morgenstern I."/>
            <person name="Morin E."/>
            <person name="Murat C."/>
            <person name="Nagy L.G."/>
            <person name="Nolan M."/>
            <person name="Ohm R.A."/>
            <person name="Patyshakuliyeva A."/>
            <person name="Rokas A."/>
            <person name="Ruiz-Duenas F.J."/>
            <person name="Sabat G."/>
            <person name="Salamov A."/>
            <person name="Samejima M."/>
            <person name="Schmutz J."/>
            <person name="Slot J.C."/>
            <person name="St John F."/>
            <person name="Stenlid J."/>
            <person name="Sun H."/>
            <person name="Sun S."/>
            <person name="Syed K."/>
            <person name="Tsang A."/>
            <person name="Wiebenga A."/>
            <person name="Young D."/>
            <person name="Pisabarro A."/>
            <person name="Eastwood D.C."/>
            <person name="Martin F."/>
            <person name="Cullen D."/>
            <person name="Grigoriev I.V."/>
            <person name="Hibbett D.S."/>
        </authorList>
    </citation>
    <scope>NUCLEOTIDE SEQUENCE [LARGE SCALE GENOMIC DNA]</scope>
    <source>
        <strain evidence="3">RWD-64-598 SS2</strain>
    </source>
</reference>
<dbReference type="EMBL" id="JH711584">
    <property type="protein sequence ID" value="EIW77353.1"/>
    <property type="molecule type" value="Genomic_DNA"/>
</dbReference>
<dbReference type="KEGG" id="cput:CONPUDRAFT_139274"/>
<accession>A0A5M3MDZ6</accession>
<dbReference type="OMA" id="TEGCIIA"/>
<gene>
    <name evidence="2" type="ORF">CONPUDRAFT_139274</name>
</gene>
<evidence type="ECO:0000313" key="3">
    <source>
        <dbReference type="Proteomes" id="UP000053558"/>
    </source>
</evidence>
<dbReference type="AlphaFoldDB" id="A0A5M3MDZ6"/>
<sequence length="290" mass="31719">MIILGSKRQQDQATAPVQRAFDEMDAPPAYTSLGRATPIPVAIPTLPLDQTNPSSSHNPFYMPPAGVRPTNHLSLEKSDGRIEGSFCIDPSISLPAHLLPPLRGDETEGTRPNLRLRTKDGRIDASVYVQGSPIQNPGEALKSFKSRRIRVDMHTKDGSIYARLIPLVAHIPFTLTLYTADGRITLLLPRSFRGPLALTIRDGKAILSPGVLANAVPLGHQDRTSRYFVDDGDNNGNGDIAVWSGVSGDEGWTGDEVRAETRDGSVYVRYLDEEEEQLSVWQSLARMIGV</sequence>
<dbReference type="RefSeq" id="XP_007772737.1">
    <property type="nucleotide sequence ID" value="XM_007774547.1"/>
</dbReference>
<feature type="domain" description="DUF7330" evidence="1">
    <location>
        <begin position="71"/>
        <end position="273"/>
    </location>
</feature>
<dbReference type="InterPro" id="IPR055754">
    <property type="entry name" value="DUF7330"/>
</dbReference>
<evidence type="ECO:0000259" key="1">
    <source>
        <dbReference type="Pfam" id="PF24016"/>
    </source>
</evidence>